<dbReference type="Proteomes" id="UP000516437">
    <property type="component" value="Chromosome 1"/>
</dbReference>
<dbReference type="EMBL" id="RXIC02000019">
    <property type="protein sequence ID" value="KAB1227705.1"/>
    <property type="molecule type" value="Genomic_DNA"/>
</dbReference>
<evidence type="ECO:0008006" key="5">
    <source>
        <dbReference type="Google" id="ProtNLM"/>
    </source>
</evidence>
<feature type="region of interest" description="Disordered" evidence="2">
    <location>
        <begin position="237"/>
        <end position="261"/>
    </location>
</feature>
<dbReference type="PANTHER" id="PTHR35317">
    <property type="entry name" value="OS04G0629600 PROTEIN"/>
    <property type="match status" value="1"/>
</dbReference>
<keyword evidence="4" id="KW-1185">Reference proteome</keyword>
<evidence type="ECO:0000256" key="1">
    <source>
        <dbReference type="SAM" id="Coils"/>
    </source>
</evidence>
<accession>A0A6A1WQX8</accession>
<keyword evidence="1" id="KW-0175">Coiled coil</keyword>
<evidence type="ECO:0000256" key="2">
    <source>
        <dbReference type="SAM" id="MobiDB-lite"/>
    </source>
</evidence>
<sequence length="445" mass="50060">MPTESSHESLSKILDERVWRSCVKGWSAPISEVEGVKTPKDISTWTINEISECNWNSKGLHSIFMAVSADEFKRISMCETSKAAWDILETTHEGTKTVKNSKLQMLTTKFEEIRMKEDETFDEFYAKLNDIVNSSYNLGEKIPEHRVVRKVMRSLPERFRSKVTAIEESKDLDTVKIEELVGSLQTYEVSLPQPKKNKSIALRSVKEEISADSDEEVLDDAQLLCLSECPTYLKSKGKAMNASLSDDESKSSSDDENSSEDEQVNFMAFAASTDGFVLQEIDDDFEDSDVDGNIEESLQEAYNKLFEESLKLQKTNKSFLKKMHEVQSEKGELMSKFEEVSARNVELEAEVKILKCALDKSNTQLQQFSSGTKKLDHILSLGLPSGNRKGLGYTESQGASTSKTTFVPASILGKIPEVNRPAPQVFNLLRNSFLVLYFKVLISKA</sequence>
<gene>
    <name evidence="3" type="ORF">CJ030_MR1G005712</name>
</gene>
<dbReference type="AlphaFoldDB" id="A0A6A1WQX8"/>
<dbReference type="PANTHER" id="PTHR35317:SF23">
    <property type="entry name" value="OS04G0629600 PROTEIN"/>
    <property type="match status" value="1"/>
</dbReference>
<dbReference type="OrthoDB" id="1711498at2759"/>
<evidence type="ECO:0000313" key="4">
    <source>
        <dbReference type="Proteomes" id="UP000516437"/>
    </source>
</evidence>
<feature type="coiled-coil region" evidence="1">
    <location>
        <begin position="330"/>
        <end position="364"/>
    </location>
</feature>
<proteinExistence type="predicted"/>
<organism evidence="3 4">
    <name type="scientific">Morella rubra</name>
    <name type="common">Chinese bayberry</name>
    <dbReference type="NCBI Taxonomy" id="262757"/>
    <lineage>
        <taxon>Eukaryota</taxon>
        <taxon>Viridiplantae</taxon>
        <taxon>Streptophyta</taxon>
        <taxon>Embryophyta</taxon>
        <taxon>Tracheophyta</taxon>
        <taxon>Spermatophyta</taxon>
        <taxon>Magnoliopsida</taxon>
        <taxon>eudicotyledons</taxon>
        <taxon>Gunneridae</taxon>
        <taxon>Pentapetalae</taxon>
        <taxon>rosids</taxon>
        <taxon>fabids</taxon>
        <taxon>Fagales</taxon>
        <taxon>Myricaceae</taxon>
        <taxon>Morella</taxon>
    </lineage>
</organism>
<reference evidence="3 4" key="1">
    <citation type="journal article" date="2019" name="Plant Biotechnol. J.">
        <title>The red bayberry genome and genetic basis of sex determination.</title>
        <authorList>
            <person name="Jia H.M."/>
            <person name="Jia H.J."/>
            <person name="Cai Q.L."/>
            <person name="Wang Y."/>
            <person name="Zhao H.B."/>
            <person name="Yang W.F."/>
            <person name="Wang G.Y."/>
            <person name="Li Y.H."/>
            <person name="Zhan D.L."/>
            <person name="Shen Y.T."/>
            <person name="Niu Q.F."/>
            <person name="Chang L."/>
            <person name="Qiu J."/>
            <person name="Zhao L."/>
            <person name="Xie H.B."/>
            <person name="Fu W.Y."/>
            <person name="Jin J."/>
            <person name="Li X.W."/>
            <person name="Jiao Y."/>
            <person name="Zhou C.C."/>
            <person name="Tu T."/>
            <person name="Chai C.Y."/>
            <person name="Gao J.L."/>
            <person name="Fan L.J."/>
            <person name="van de Weg E."/>
            <person name="Wang J.Y."/>
            <person name="Gao Z.S."/>
        </authorList>
    </citation>
    <scope>NUCLEOTIDE SEQUENCE [LARGE SCALE GENOMIC DNA]</scope>
    <source>
        <tissue evidence="3">Leaves</tissue>
    </source>
</reference>
<evidence type="ECO:0000313" key="3">
    <source>
        <dbReference type="EMBL" id="KAB1227705.1"/>
    </source>
</evidence>
<dbReference type="Pfam" id="PF14223">
    <property type="entry name" value="Retrotran_gag_2"/>
    <property type="match status" value="1"/>
</dbReference>
<comment type="caution">
    <text evidence="3">The sequence shown here is derived from an EMBL/GenBank/DDBJ whole genome shotgun (WGS) entry which is preliminary data.</text>
</comment>
<protein>
    <recommendedName>
        <fullName evidence="5">Gag-pol polyprotein</fullName>
    </recommendedName>
</protein>
<name>A0A6A1WQX8_9ROSI</name>